<evidence type="ECO:0000259" key="2">
    <source>
        <dbReference type="Pfam" id="PF07885"/>
    </source>
</evidence>
<proteinExistence type="predicted"/>
<organism evidence="3 4">
    <name type="scientific">Nisaea acidiphila</name>
    <dbReference type="NCBI Taxonomy" id="1862145"/>
    <lineage>
        <taxon>Bacteria</taxon>
        <taxon>Pseudomonadati</taxon>
        <taxon>Pseudomonadota</taxon>
        <taxon>Alphaproteobacteria</taxon>
        <taxon>Rhodospirillales</taxon>
        <taxon>Thalassobaculaceae</taxon>
        <taxon>Nisaea</taxon>
    </lineage>
</organism>
<evidence type="ECO:0000313" key="3">
    <source>
        <dbReference type="EMBL" id="UUX49242.1"/>
    </source>
</evidence>
<keyword evidence="3" id="KW-0406">Ion transport</keyword>
<dbReference type="SUPFAM" id="SSF81324">
    <property type="entry name" value="Voltage-gated potassium channels"/>
    <property type="match status" value="1"/>
</dbReference>
<feature type="transmembrane region" description="Helical" evidence="1">
    <location>
        <begin position="39"/>
        <end position="64"/>
    </location>
</feature>
<accession>A0A9J7AQT1</accession>
<sequence>MLLPTIISSTITALTIAIHYEVLANLGRIHIRIPPRLGVVAGVFLIFLAHVLEIWLFALGLYLLSEFHELGTLEGAFNGSISDYLYFSTVTYTTLGYGDIRPTGALRTICAFEALTGLLMMAWSAAYTVYKIQRRWE</sequence>
<protein>
    <submittedName>
        <fullName evidence="3">Potassium channel family protein</fullName>
    </submittedName>
</protein>
<keyword evidence="1" id="KW-1133">Transmembrane helix</keyword>
<dbReference type="KEGG" id="naci:NUH88_17795"/>
<feature type="transmembrane region" description="Helical" evidence="1">
    <location>
        <begin position="105"/>
        <end position="130"/>
    </location>
</feature>
<dbReference type="GO" id="GO:0034220">
    <property type="term" value="P:monoatomic ion transmembrane transport"/>
    <property type="evidence" value="ECO:0007669"/>
    <property type="project" value="UniProtKB-KW"/>
</dbReference>
<dbReference type="AlphaFoldDB" id="A0A9J7AQT1"/>
<keyword evidence="1" id="KW-0812">Transmembrane</keyword>
<evidence type="ECO:0000256" key="1">
    <source>
        <dbReference type="SAM" id="Phobius"/>
    </source>
</evidence>
<name>A0A9J7AQT1_9PROT</name>
<keyword evidence="4" id="KW-1185">Reference proteome</keyword>
<dbReference type="EMBL" id="CP102480">
    <property type="protein sequence ID" value="UUX49242.1"/>
    <property type="molecule type" value="Genomic_DNA"/>
</dbReference>
<keyword evidence="3" id="KW-0407">Ion channel</keyword>
<dbReference type="Gene3D" id="1.10.287.70">
    <property type="match status" value="1"/>
</dbReference>
<feature type="transmembrane region" description="Helical" evidence="1">
    <location>
        <begin position="6"/>
        <end position="27"/>
    </location>
</feature>
<reference evidence="3" key="1">
    <citation type="submission" date="2022-08" db="EMBL/GenBank/DDBJ databases">
        <title>Nisaea acidiphila sp. nov., isolated from a marine algal debris and emended description of the genus Nisaea Urios et al. 2008.</title>
        <authorList>
            <person name="Kwon K."/>
        </authorList>
    </citation>
    <scope>NUCLEOTIDE SEQUENCE</scope>
    <source>
        <strain evidence="3">MEBiC11861</strain>
    </source>
</reference>
<dbReference type="InterPro" id="IPR013099">
    <property type="entry name" value="K_chnl_dom"/>
</dbReference>
<keyword evidence="1" id="KW-0472">Membrane</keyword>
<gene>
    <name evidence="3" type="ORF">NUH88_17795</name>
</gene>
<dbReference type="Pfam" id="PF07885">
    <property type="entry name" value="Ion_trans_2"/>
    <property type="match status" value="1"/>
</dbReference>
<dbReference type="Proteomes" id="UP001060336">
    <property type="component" value="Chromosome"/>
</dbReference>
<keyword evidence="3" id="KW-0813">Transport</keyword>
<evidence type="ECO:0000313" key="4">
    <source>
        <dbReference type="Proteomes" id="UP001060336"/>
    </source>
</evidence>
<feature type="domain" description="Potassium channel" evidence="2">
    <location>
        <begin position="53"/>
        <end position="130"/>
    </location>
</feature>
<dbReference type="RefSeq" id="WP_257767789.1">
    <property type="nucleotide sequence ID" value="NZ_CP102480.1"/>
</dbReference>